<reference evidence="3 4" key="1">
    <citation type="submission" date="2016-10" db="EMBL/GenBank/DDBJ databases">
        <authorList>
            <person name="Varghese N."/>
            <person name="Submissions S."/>
        </authorList>
    </citation>
    <scope>NUCLEOTIDE SEQUENCE [LARGE SCALE GENOMIC DNA]</scope>
    <source>
        <strain evidence="3 4">LMG 18378</strain>
    </source>
</reference>
<evidence type="ECO:0000313" key="4">
    <source>
        <dbReference type="Proteomes" id="UP000183385"/>
    </source>
</evidence>
<keyword evidence="2" id="KW-0732">Signal</keyword>
<organism evidence="3 4">
    <name type="scientific">Pseudomonas citronellolis</name>
    <dbReference type="NCBI Taxonomy" id="53408"/>
    <lineage>
        <taxon>Bacteria</taxon>
        <taxon>Pseudomonadati</taxon>
        <taxon>Pseudomonadota</taxon>
        <taxon>Gammaproteobacteria</taxon>
        <taxon>Pseudomonadales</taxon>
        <taxon>Pseudomonadaceae</taxon>
        <taxon>Pseudomonas</taxon>
    </lineage>
</organism>
<proteinExistence type="predicted"/>
<name>A0AAQ1HHZ9_9PSED</name>
<feature type="region of interest" description="Disordered" evidence="1">
    <location>
        <begin position="580"/>
        <end position="605"/>
    </location>
</feature>
<dbReference type="Proteomes" id="UP000183385">
    <property type="component" value="Unassembled WGS sequence"/>
</dbReference>
<comment type="caution">
    <text evidence="3">The sequence shown here is derived from an EMBL/GenBank/DDBJ whole genome shotgun (WGS) entry which is preliminary data.</text>
</comment>
<gene>
    <name evidence="3" type="ORF">SAMN05216577_10129</name>
</gene>
<feature type="signal peptide" evidence="2">
    <location>
        <begin position="1"/>
        <end position="22"/>
    </location>
</feature>
<evidence type="ECO:0000256" key="2">
    <source>
        <dbReference type="SAM" id="SignalP"/>
    </source>
</evidence>
<dbReference type="RefSeq" id="WP_074976203.1">
    <property type="nucleotide sequence ID" value="NZ_FOLS01000001.1"/>
</dbReference>
<evidence type="ECO:0000313" key="3">
    <source>
        <dbReference type="EMBL" id="SFB81503.1"/>
    </source>
</evidence>
<feature type="chain" id="PRO_5043045935" evidence="2">
    <location>
        <begin position="23"/>
        <end position="605"/>
    </location>
</feature>
<protein>
    <submittedName>
        <fullName evidence="3">Uncharacterized protein</fullName>
    </submittedName>
</protein>
<evidence type="ECO:0000256" key="1">
    <source>
        <dbReference type="SAM" id="MobiDB-lite"/>
    </source>
</evidence>
<dbReference type="EMBL" id="FOLS01000001">
    <property type="protein sequence ID" value="SFB81503.1"/>
    <property type="molecule type" value="Genomic_DNA"/>
</dbReference>
<sequence length="605" mass="63677">MLKRTLLSAAIVSAMFAGAANAGVVSIVVGQSSNGTILENSPGAADQYAPGQSNYKEGVSIETGANYGSRAANITIAQEVFGNLSETTQFDLPDLKYAIDLAKAPNVAAGHTIKLTLDRTVAQFANTITPNQIQIGTLAAGVGFAITSGTGVNTLSLTLDAAGAAEIASATVGSSIVHFNFRTNNTSNEQPGRVDRLRAALQGDATFLSQSNVSMLDDPLNERRFNVTVSAQLDTTTGPNGGDAKNNDSAPPLMVFTSLPAVYWDVLNTNVWGQYRVLHSLDLANQDKSFDTSVSVQPDVTDANNYGANYARLGSVRLGVNQDVLNEDGRNVFGFNGSDKLHSYISGNFGGLESVALTTANCQAYANGTAAADQVAHTWTGEVLKPKPGSSGTTKLPMELVNDDVNQTYNICVKSNGADPMIAQQSFVVGPLSIDFGNVRYVDRVINGGEIDHFWKSSCVASLFNLPAANNADAFFIRLTNTSDSGRDGKVRGVLFDQNGKRYPEVGSAYIVDQSGKEALQAHETGVYSVDQVASAFGVNGADWNGVGGRARLVLEGEFPTCEALGLIRTPNGTLVNMTSTTQGNFNGDSGPSSTVNHRGGNNRN</sequence>
<keyword evidence="4" id="KW-1185">Reference proteome</keyword>
<dbReference type="AlphaFoldDB" id="A0AAQ1HHZ9"/>
<accession>A0AAQ1HHZ9</accession>